<evidence type="ECO:0000256" key="3">
    <source>
        <dbReference type="ARBA" id="ARBA00022723"/>
    </source>
</evidence>
<dbReference type="Pfam" id="PF20628">
    <property type="entry name" value="Dyp_perox_C"/>
    <property type="match status" value="1"/>
</dbReference>
<sequence>MTLPAQPGILESVPAVARYVTFNAAPDADRAALGAALQRLAQAVDGQAIVVGLGPSLVAALGASVPGLREFPHLAGHGVNVPSTPLQLWCWLRGDDLGFLLHAMRKLQKLLAPAFRAGHVLDGFCHALGESGHGKDLTGYEDGTENPKGDDAVQAAIVQGQGPGLDGSSYLAVQQWVHDFDAFEALASEDQDHHFGRRRSDNEEIEDSPTWAHVKRTAQESFDPPAFMLRRSMPWLLSTQAGLMFVAFGRSHDAFEAQLRRMAGEEDGVVDAMFRISRPVSGAYLWCPPVQAARLDLRQLGL</sequence>
<keyword evidence="9" id="KW-1185">Reference proteome</keyword>
<evidence type="ECO:0000313" key="8">
    <source>
        <dbReference type="EMBL" id="NKE69115.1"/>
    </source>
</evidence>
<evidence type="ECO:0000313" key="9">
    <source>
        <dbReference type="Proteomes" id="UP000521868"/>
    </source>
</evidence>
<feature type="domain" description="Dyp-type peroxidase C-terminal" evidence="7">
    <location>
        <begin position="135"/>
        <end position="291"/>
    </location>
</feature>
<dbReference type="SUPFAM" id="SSF54909">
    <property type="entry name" value="Dimeric alpha+beta barrel"/>
    <property type="match status" value="1"/>
</dbReference>
<name>A0A7X6I984_9BURK</name>
<feature type="region of interest" description="Disordered" evidence="6">
    <location>
        <begin position="192"/>
        <end position="217"/>
    </location>
</feature>
<gene>
    <name evidence="8" type="ORF">RAMLITH_25195</name>
</gene>
<dbReference type="GO" id="GO:0004601">
    <property type="term" value="F:peroxidase activity"/>
    <property type="evidence" value="ECO:0007669"/>
    <property type="project" value="UniProtKB-KW"/>
</dbReference>
<dbReference type="GO" id="GO:0005829">
    <property type="term" value="C:cytosol"/>
    <property type="evidence" value="ECO:0007669"/>
    <property type="project" value="TreeGrafter"/>
</dbReference>
<evidence type="ECO:0000256" key="2">
    <source>
        <dbReference type="ARBA" id="ARBA00022559"/>
    </source>
</evidence>
<dbReference type="InterPro" id="IPR048328">
    <property type="entry name" value="Dyp_perox_C"/>
</dbReference>
<keyword evidence="5" id="KW-0408">Iron</keyword>
<dbReference type="EMBL" id="VTOX01000016">
    <property type="protein sequence ID" value="NKE69115.1"/>
    <property type="molecule type" value="Genomic_DNA"/>
</dbReference>
<dbReference type="AlphaFoldDB" id="A0A7X6I984"/>
<dbReference type="RefSeq" id="WP_168110257.1">
    <property type="nucleotide sequence ID" value="NZ_VTOX01000016.1"/>
</dbReference>
<dbReference type="PANTHER" id="PTHR30521:SF0">
    <property type="entry name" value="DYP-TYPE PEROXIDASE FAMILY PROTEIN"/>
    <property type="match status" value="1"/>
</dbReference>
<keyword evidence="2 8" id="KW-0575">Peroxidase</keyword>
<protein>
    <submittedName>
        <fullName evidence="8">Dyp-type peroxidase</fullName>
    </submittedName>
</protein>
<evidence type="ECO:0000256" key="4">
    <source>
        <dbReference type="ARBA" id="ARBA00023002"/>
    </source>
</evidence>
<organism evidence="8 9">
    <name type="scientific">Ramlibacter lithotrophicus</name>
    <dbReference type="NCBI Taxonomy" id="2606681"/>
    <lineage>
        <taxon>Bacteria</taxon>
        <taxon>Pseudomonadati</taxon>
        <taxon>Pseudomonadota</taxon>
        <taxon>Betaproteobacteria</taxon>
        <taxon>Burkholderiales</taxon>
        <taxon>Comamonadaceae</taxon>
        <taxon>Ramlibacter</taxon>
    </lineage>
</organism>
<dbReference type="GO" id="GO:0046872">
    <property type="term" value="F:metal ion binding"/>
    <property type="evidence" value="ECO:0007669"/>
    <property type="project" value="UniProtKB-KW"/>
</dbReference>
<keyword evidence="4" id="KW-0560">Oxidoreductase</keyword>
<dbReference type="Proteomes" id="UP000521868">
    <property type="component" value="Unassembled WGS sequence"/>
</dbReference>
<evidence type="ECO:0000256" key="6">
    <source>
        <dbReference type="SAM" id="MobiDB-lite"/>
    </source>
</evidence>
<evidence type="ECO:0000256" key="5">
    <source>
        <dbReference type="ARBA" id="ARBA00023004"/>
    </source>
</evidence>
<dbReference type="GO" id="GO:0020037">
    <property type="term" value="F:heme binding"/>
    <property type="evidence" value="ECO:0007669"/>
    <property type="project" value="InterPro"/>
</dbReference>
<feature type="compositionally biased region" description="Basic and acidic residues" evidence="6">
    <location>
        <begin position="192"/>
        <end position="202"/>
    </location>
</feature>
<reference evidence="8 9" key="1">
    <citation type="journal article" date="2020" name="Nature">
        <title>Bacterial chemolithoautotrophy via manganese oxidation.</title>
        <authorList>
            <person name="Yu H."/>
            <person name="Leadbetter J.R."/>
        </authorList>
    </citation>
    <scope>NUCLEOTIDE SEQUENCE [LARGE SCALE GENOMIC DNA]</scope>
    <source>
        <strain evidence="8 9">RBP-1</strain>
    </source>
</reference>
<comment type="caution">
    <text evidence="8">The sequence shown here is derived from an EMBL/GenBank/DDBJ whole genome shotgun (WGS) entry which is preliminary data.</text>
</comment>
<evidence type="ECO:0000256" key="1">
    <source>
        <dbReference type="ARBA" id="ARBA00001970"/>
    </source>
</evidence>
<dbReference type="PANTHER" id="PTHR30521">
    <property type="entry name" value="DEFERROCHELATASE/PEROXIDASE"/>
    <property type="match status" value="1"/>
</dbReference>
<evidence type="ECO:0000259" key="7">
    <source>
        <dbReference type="Pfam" id="PF20628"/>
    </source>
</evidence>
<dbReference type="InterPro" id="IPR006314">
    <property type="entry name" value="Dyp_peroxidase"/>
</dbReference>
<proteinExistence type="predicted"/>
<dbReference type="PROSITE" id="PS51404">
    <property type="entry name" value="DYP_PEROXIDASE"/>
    <property type="match status" value="1"/>
</dbReference>
<comment type="cofactor">
    <cofactor evidence="1">
        <name>heme b</name>
        <dbReference type="ChEBI" id="CHEBI:60344"/>
    </cofactor>
</comment>
<dbReference type="InterPro" id="IPR011008">
    <property type="entry name" value="Dimeric_a/b-barrel"/>
</dbReference>
<keyword evidence="3" id="KW-0479">Metal-binding</keyword>
<dbReference type="NCBIfam" id="TIGR01413">
    <property type="entry name" value="Dyp_perox_fam"/>
    <property type="match status" value="1"/>
</dbReference>
<accession>A0A7X6I984</accession>